<keyword evidence="1 3" id="KW-0812">Transmembrane</keyword>
<keyword evidence="1" id="KW-1133">Transmembrane helix</keyword>
<feature type="transmembrane region" description="Helical" evidence="1">
    <location>
        <begin position="131"/>
        <end position="156"/>
    </location>
</feature>
<evidence type="ECO:0000313" key="2">
    <source>
        <dbReference type="EMBL" id="GEM03284.1"/>
    </source>
</evidence>
<protein>
    <submittedName>
        <fullName evidence="3">Putative flippase GtrA (Transmembrane translocase of bactoprenol-linked glucose)</fullName>
    </submittedName>
</protein>
<keyword evidence="5" id="KW-1185">Reference proteome</keyword>
<feature type="transmembrane region" description="Helical" evidence="1">
    <location>
        <begin position="32"/>
        <end position="53"/>
    </location>
</feature>
<gene>
    <name evidence="2" type="ORF">HMI01_02720</name>
    <name evidence="3" type="ORF">SAMN05421668_103100</name>
</gene>
<reference evidence="2 5" key="2">
    <citation type="submission" date="2019-07" db="EMBL/GenBank/DDBJ databases">
        <title>Whole genome shotgun sequence of Halolactibacillus miurensis NBRC 100873.</title>
        <authorList>
            <person name="Hosoyama A."/>
            <person name="Uohara A."/>
            <person name="Ohji S."/>
            <person name="Ichikawa N."/>
        </authorList>
    </citation>
    <scope>NUCLEOTIDE SEQUENCE [LARGE SCALE GENOMIC DNA]</scope>
    <source>
        <strain evidence="2 5">NBRC 100873</strain>
    </source>
</reference>
<evidence type="ECO:0000313" key="5">
    <source>
        <dbReference type="Proteomes" id="UP000321773"/>
    </source>
</evidence>
<feature type="transmembrane region" description="Helical" evidence="1">
    <location>
        <begin position="99"/>
        <end position="119"/>
    </location>
</feature>
<dbReference type="STRING" id="306541.SAMN05421668_103100"/>
<name>A0A1I6Q589_9BACI</name>
<dbReference type="EMBL" id="FPAI01000003">
    <property type="protein sequence ID" value="SFS47518.1"/>
    <property type="molecule type" value="Genomic_DNA"/>
</dbReference>
<dbReference type="Proteomes" id="UP000321773">
    <property type="component" value="Unassembled WGS sequence"/>
</dbReference>
<dbReference type="RefSeq" id="WP_062320620.1">
    <property type="nucleotide sequence ID" value="NZ_BJWJ01000002.1"/>
</dbReference>
<dbReference type="AlphaFoldDB" id="A0A1I6Q589"/>
<dbReference type="EMBL" id="BJWJ01000002">
    <property type="protein sequence ID" value="GEM03284.1"/>
    <property type="molecule type" value="Genomic_DNA"/>
</dbReference>
<evidence type="ECO:0000313" key="4">
    <source>
        <dbReference type="Proteomes" id="UP000199139"/>
    </source>
</evidence>
<organism evidence="3 4">
    <name type="scientific">Halolactibacillus miurensis</name>
    <dbReference type="NCBI Taxonomy" id="306541"/>
    <lineage>
        <taxon>Bacteria</taxon>
        <taxon>Bacillati</taxon>
        <taxon>Bacillota</taxon>
        <taxon>Bacilli</taxon>
        <taxon>Bacillales</taxon>
        <taxon>Bacillaceae</taxon>
        <taxon>Halolactibacillus</taxon>
    </lineage>
</organism>
<feature type="transmembrane region" description="Helical" evidence="1">
    <location>
        <begin position="176"/>
        <end position="195"/>
    </location>
</feature>
<evidence type="ECO:0000256" key="1">
    <source>
        <dbReference type="SAM" id="Phobius"/>
    </source>
</evidence>
<reference evidence="3 4" key="1">
    <citation type="submission" date="2016-10" db="EMBL/GenBank/DDBJ databases">
        <authorList>
            <person name="de Groot N.N."/>
        </authorList>
    </citation>
    <scope>NUCLEOTIDE SEQUENCE [LARGE SCALE GENOMIC DNA]</scope>
    <source>
        <strain evidence="3 4">DSM 17074</strain>
    </source>
</reference>
<dbReference type="OrthoDB" id="3078253at2"/>
<accession>A0A1I6Q589</accession>
<keyword evidence="1" id="KW-0472">Membrane</keyword>
<evidence type="ECO:0000313" key="3">
    <source>
        <dbReference type="EMBL" id="SFS47518.1"/>
    </source>
</evidence>
<proteinExistence type="predicted"/>
<dbReference type="Proteomes" id="UP000199139">
    <property type="component" value="Unassembled WGS sequence"/>
</dbReference>
<sequence length="212" mass="23822">MSADYIKKEKEGAKPLQFWTNFKENHPNTAQFLVFFLLSNGVTVLQIVLMPLLRSWFADTALIFTDFQIWQVGQSVDGSAYYIFDYPAGALADGGGGGLAYFLAVQISIAVAQIINFFAQRNITFKSNTNPWVAAFWYVIAYILITIGAAAAQGFYKAPIYDLFMNTWGLGQTGETLADIITMVINAAISFWVFYPIFKIIFKQVPEETKER</sequence>